<dbReference type="KEGG" id="agl:PYTT_2214"/>
<proteinExistence type="predicted"/>
<dbReference type="RefSeq" id="WP_067776691.1">
    <property type="nucleotide sequence ID" value="NZ_LIGX01000030.1"/>
</dbReference>
<dbReference type="InterPro" id="IPR000835">
    <property type="entry name" value="HTH_MarR-typ"/>
</dbReference>
<dbReference type="InterPro" id="IPR036388">
    <property type="entry name" value="WH-like_DNA-bd_sf"/>
</dbReference>
<dbReference type="AlphaFoldDB" id="A0A1C7PBK0"/>
<dbReference type="GO" id="GO:0003700">
    <property type="term" value="F:DNA-binding transcription factor activity"/>
    <property type="evidence" value="ECO:0007669"/>
    <property type="project" value="InterPro"/>
</dbReference>
<feature type="domain" description="HTH marR-type" evidence="1">
    <location>
        <begin position="36"/>
        <end position="79"/>
    </location>
</feature>
<dbReference type="Pfam" id="PF12802">
    <property type="entry name" value="MarR_2"/>
    <property type="match status" value="1"/>
</dbReference>
<dbReference type="Proteomes" id="UP000176204">
    <property type="component" value="Chromosome I"/>
</dbReference>
<name>A0A1C7PBK0_9BACT</name>
<evidence type="ECO:0000313" key="2">
    <source>
        <dbReference type="EMBL" id="SEH97435.1"/>
    </source>
</evidence>
<accession>A0A1C7PBK0</accession>
<sequence length="143" mass="15971">METHEDDRLDEGQIIRPVEMLNRMACCCTAQRMMVSQVAVLTAVARFPGISFGTMVRLTGMSEPNVGRILNYLVDVGDITFVRRRPNGTEEFRCVKRLYYVTPQGARTIRRMMRHLAWTDATMFGFVELGGECGSGVTGDATG</sequence>
<dbReference type="OrthoDB" id="9999127at2"/>
<evidence type="ECO:0000313" key="3">
    <source>
        <dbReference type="Proteomes" id="UP000176204"/>
    </source>
</evidence>
<protein>
    <submittedName>
        <fullName evidence="2">Winged helix-turn-helix dna-binding domain</fullName>
    </submittedName>
</protein>
<dbReference type="STRING" id="1679444.PYTT_2214"/>
<dbReference type="InterPro" id="IPR036390">
    <property type="entry name" value="WH_DNA-bd_sf"/>
</dbReference>
<dbReference type="EMBL" id="LT629973">
    <property type="protein sequence ID" value="SEH97435.1"/>
    <property type="molecule type" value="Genomic_DNA"/>
</dbReference>
<dbReference type="GO" id="GO:0003677">
    <property type="term" value="F:DNA binding"/>
    <property type="evidence" value="ECO:0007669"/>
    <property type="project" value="UniProtKB-KW"/>
</dbReference>
<keyword evidence="2" id="KW-0238">DNA-binding</keyword>
<dbReference type="SUPFAM" id="SSF46785">
    <property type="entry name" value="Winged helix' DNA-binding domain"/>
    <property type="match status" value="1"/>
</dbReference>
<dbReference type="Gene3D" id="1.10.10.10">
    <property type="entry name" value="Winged helix-like DNA-binding domain superfamily/Winged helix DNA-binding domain"/>
    <property type="match status" value="1"/>
</dbReference>
<reference evidence="3" key="1">
    <citation type="submission" date="2016-09" db="EMBL/GenBank/DDBJ databases">
        <authorList>
            <person name="Koehorst J."/>
        </authorList>
    </citation>
    <scope>NUCLEOTIDE SEQUENCE [LARGE SCALE GENOMIC DNA]</scope>
</reference>
<keyword evidence="3" id="KW-1185">Reference proteome</keyword>
<organism evidence="2 3">
    <name type="scientific">Akkermansia glycaniphila</name>
    <dbReference type="NCBI Taxonomy" id="1679444"/>
    <lineage>
        <taxon>Bacteria</taxon>
        <taxon>Pseudomonadati</taxon>
        <taxon>Verrucomicrobiota</taxon>
        <taxon>Verrucomicrobiia</taxon>
        <taxon>Verrucomicrobiales</taxon>
        <taxon>Akkermansiaceae</taxon>
        <taxon>Akkermansia</taxon>
    </lineage>
</organism>
<gene>
    <name evidence="2" type="ORF">PYTT_2214</name>
</gene>
<evidence type="ECO:0000259" key="1">
    <source>
        <dbReference type="Pfam" id="PF12802"/>
    </source>
</evidence>